<dbReference type="EMBL" id="SELH01000016">
    <property type="protein sequence ID" value="TWP29037.1"/>
    <property type="molecule type" value="Genomic_DNA"/>
</dbReference>
<keyword evidence="1" id="KW-0812">Transmembrane</keyword>
<feature type="domain" description="DUF6311" evidence="3">
    <location>
        <begin position="405"/>
        <end position="513"/>
    </location>
</feature>
<dbReference type="AlphaFoldDB" id="A0A563DFZ2"/>
<feature type="transmembrane region" description="Helical" evidence="1">
    <location>
        <begin position="189"/>
        <end position="208"/>
    </location>
</feature>
<dbReference type="Proteomes" id="UP000319499">
    <property type="component" value="Unassembled WGS sequence"/>
</dbReference>
<dbReference type="Pfam" id="PF25853">
    <property type="entry name" value="DUF6311_C"/>
    <property type="match status" value="1"/>
</dbReference>
<evidence type="ECO:0000259" key="3">
    <source>
        <dbReference type="Pfam" id="PF25853"/>
    </source>
</evidence>
<protein>
    <recommendedName>
        <fullName evidence="6">Glycosyltransferase RgtA/B/C/D-like domain-containing protein</fullName>
    </recommendedName>
</protein>
<gene>
    <name evidence="4" type="ORF">ETU09_04140</name>
</gene>
<keyword evidence="1" id="KW-1133">Transmembrane helix</keyword>
<dbReference type="InterPro" id="IPR046278">
    <property type="entry name" value="DUF6311"/>
</dbReference>
<evidence type="ECO:0000313" key="5">
    <source>
        <dbReference type="Proteomes" id="UP000319499"/>
    </source>
</evidence>
<accession>A0A563DFZ2</accession>
<proteinExistence type="predicted"/>
<feature type="transmembrane region" description="Helical" evidence="1">
    <location>
        <begin position="64"/>
        <end position="81"/>
    </location>
</feature>
<evidence type="ECO:0000259" key="2">
    <source>
        <dbReference type="Pfam" id="PF19830"/>
    </source>
</evidence>
<dbReference type="InterPro" id="IPR058671">
    <property type="entry name" value="DUF6311_C"/>
</dbReference>
<feature type="transmembrane region" description="Helical" evidence="1">
    <location>
        <begin position="332"/>
        <end position="354"/>
    </location>
</feature>
<comment type="caution">
    <text evidence="4">The sequence shown here is derived from an EMBL/GenBank/DDBJ whole genome shotgun (WGS) entry which is preliminary data.</text>
</comment>
<evidence type="ECO:0000256" key="1">
    <source>
        <dbReference type="SAM" id="Phobius"/>
    </source>
</evidence>
<name>A0A563DFZ2_9FLAO</name>
<keyword evidence="1" id="KW-0472">Membrane</keyword>
<dbReference type="Pfam" id="PF19830">
    <property type="entry name" value="DUF6311"/>
    <property type="match status" value="1"/>
</dbReference>
<dbReference type="OrthoDB" id="1814621at2"/>
<sequence length="517" mass="60210">MSSRGDLAQHYLGWAFYSKESWDFPLGRIESIYYPLGTTVSNTDSTPLFAIFFKLFNFFLPQNFQYIGLSMFLSYLLLSYYSIRIFKLYKITGILLLLSAILLTFNPVFLFRGGGHDSLCAQWLLVASIYYYLIKTNKNNVIRINIYQIIILNLSIMIHPYLTFMVLLFNLILPIKNYFFDKTLTIKQLIVLPIASIFSLSVTCFLIGIIDLKHKTSSSAWGYGHFSLNLNALYNPLQYSSILKGININEGQYEGYLYLGLGMISLVLISIGIGIAYLCKSKIIFSKYYVYILLFIASFAYVLLAITNIIVFNQKFFQVNLPLKILDSLGTFRASGRLGWIFYYVIIIFSLIYFNKIEKITKKGKAVVLSFLVILQLYDIKPLLFESNIKEIPMGDYHTYLTENKWNKILFNFKVIQTYPIFTQSLLKENDFSELSYLALKNNVKISSFYVARDARGRDKRKVIEEFNKNIEEKTLNYEYVYITTKENLSFFSDIIKDENISCEEIDNYYLIYKKIK</sequence>
<organism evidence="4 5">
    <name type="scientific">Apibacter muscae</name>
    <dbReference type="NCBI Taxonomy" id="2509004"/>
    <lineage>
        <taxon>Bacteria</taxon>
        <taxon>Pseudomonadati</taxon>
        <taxon>Bacteroidota</taxon>
        <taxon>Flavobacteriia</taxon>
        <taxon>Flavobacteriales</taxon>
        <taxon>Weeksellaceae</taxon>
        <taxon>Apibacter</taxon>
    </lineage>
</organism>
<feature type="domain" description="DUF6311" evidence="2">
    <location>
        <begin position="4"/>
        <end position="381"/>
    </location>
</feature>
<reference evidence="4 5" key="1">
    <citation type="submission" date="2019-02" db="EMBL/GenBank/DDBJ databases">
        <title>Apibacter muscae sp. nov.: a novel member of the house fly microbiota.</title>
        <authorList>
            <person name="Park R."/>
        </authorList>
    </citation>
    <scope>NUCLEOTIDE SEQUENCE [LARGE SCALE GENOMIC DNA]</scope>
    <source>
        <strain evidence="4 5">AL1</strain>
    </source>
</reference>
<feature type="transmembrane region" description="Helical" evidence="1">
    <location>
        <begin position="88"/>
        <end position="109"/>
    </location>
</feature>
<feature type="transmembrane region" description="Helical" evidence="1">
    <location>
        <begin position="257"/>
        <end position="278"/>
    </location>
</feature>
<feature type="transmembrane region" description="Helical" evidence="1">
    <location>
        <begin position="290"/>
        <end position="312"/>
    </location>
</feature>
<evidence type="ECO:0008006" key="6">
    <source>
        <dbReference type="Google" id="ProtNLM"/>
    </source>
</evidence>
<feature type="transmembrane region" description="Helical" evidence="1">
    <location>
        <begin position="146"/>
        <end position="169"/>
    </location>
</feature>
<keyword evidence="5" id="KW-1185">Reference proteome</keyword>
<evidence type="ECO:0000313" key="4">
    <source>
        <dbReference type="EMBL" id="TWP29037.1"/>
    </source>
</evidence>